<dbReference type="EMBL" id="CP097095">
    <property type="protein sequence ID" value="UQF79186.1"/>
    <property type="molecule type" value="Genomic_DNA"/>
</dbReference>
<evidence type="ECO:0000256" key="3">
    <source>
        <dbReference type="ARBA" id="ARBA00023163"/>
    </source>
</evidence>
<keyword evidence="2" id="KW-0238">DNA-binding</keyword>
<dbReference type="InterPro" id="IPR008920">
    <property type="entry name" value="TF_FadR/GntR_C"/>
</dbReference>
<dbReference type="GO" id="GO:0003700">
    <property type="term" value="F:DNA-binding transcription factor activity"/>
    <property type="evidence" value="ECO:0007669"/>
    <property type="project" value="InterPro"/>
</dbReference>
<feature type="region of interest" description="Disordered" evidence="4">
    <location>
        <begin position="1"/>
        <end position="26"/>
    </location>
</feature>
<dbReference type="PANTHER" id="PTHR43537:SF5">
    <property type="entry name" value="UXU OPERON TRANSCRIPTIONAL REGULATOR"/>
    <property type="match status" value="1"/>
</dbReference>
<dbReference type="GO" id="GO:0003677">
    <property type="term" value="F:DNA binding"/>
    <property type="evidence" value="ECO:0007669"/>
    <property type="project" value="UniProtKB-KW"/>
</dbReference>
<dbReference type="AlphaFoldDB" id="A0A9E7DBX7"/>
<evidence type="ECO:0000256" key="1">
    <source>
        <dbReference type="ARBA" id="ARBA00023015"/>
    </source>
</evidence>
<keyword evidence="3" id="KW-0804">Transcription</keyword>
<dbReference type="Gene3D" id="1.20.120.530">
    <property type="entry name" value="GntR ligand-binding domain-like"/>
    <property type="match status" value="1"/>
</dbReference>
<gene>
    <name evidence="6" type="ORF">M3I41_06185</name>
</gene>
<dbReference type="InterPro" id="IPR011711">
    <property type="entry name" value="GntR_C"/>
</dbReference>
<dbReference type="Proteomes" id="UP000830236">
    <property type="component" value="Chromosome"/>
</dbReference>
<proteinExistence type="predicted"/>
<evidence type="ECO:0000313" key="6">
    <source>
        <dbReference type="EMBL" id="UQF79186.1"/>
    </source>
</evidence>
<dbReference type="InterPro" id="IPR036388">
    <property type="entry name" value="WH-like_DNA-bd_sf"/>
</dbReference>
<dbReference type="PROSITE" id="PS50949">
    <property type="entry name" value="HTH_GNTR"/>
    <property type="match status" value="1"/>
</dbReference>
<keyword evidence="1" id="KW-0805">Transcription regulation</keyword>
<dbReference type="Gene3D" id="1.10.10.10">
    <property type="entry name" value="Winged helix-like DNA-binding domain superfamily/Winged helix DNA-binding domain"/>
    <property type="match status" value="1"/>
</dbReference>
<dbReference type="KEGG" id="agh:M3I41_06185"/>
<evidence type="ECO:0000259" key="5">
    <source>
        <dbReference type="PROSITE" id="PS50949"/>
    </source>
</evidence>
<dbReference type="SUPFAM" id="SSF48008">
    <property type="entry name" value="GntR ligand-binding domain-like"/>
    <property type="match status" value="1"/>
</dbReference>
<dbReference type="CDD" id="cd07377">
    <property type="entry name" value="WHTH_GntR"/>
    <property type="match status" value="1"/>
</dbReference>
<dbReference type="RefSeq" id="WP_005984488.1">
    <property type="nucleotide sequence ID" value="NZ_PNHV01000002.1"/>
</dbReference>
<evidence type="ECO:0000256" key="4">
    <source>
        <dbReference type="SAM" id="MobiDB-lite"/>
    </source>
</evidence>
<sequence length="254" mass="27855">MSNNSTPFGQTPIDLSSTSGGVSRGSASLGQARVAIEAIKHHIISHNLQRGDPLPTETQMCSDLNVSRSSVREAVRTLSALDIVEVRHGRGMFVGSVSMRPMVELLAFRGLLNPGDDWRALKDIVQVRQALDLALAQPVIDAWQDKPSALMEQILLEMEQLSQAGQLFPQQDRTFHNALLAPLNNHLFQQLTDAFWEVHMITSPSLGVPTPEDIHVTAQAHRFMYEAAVAGDADAYCEAVVTHYQPLLGVLDSK</sequence>
<reference evidence="6" key="1">
    <citation type="submission" date="2022-05" db="EMBL/GenBank/DDBJ databases">
        <title>Using nanopore sequencing to obtain complete genomes from saliva samples.</title>
        <authorList>
            <person name="Baker J.L."/>
        </authorList>
    </citation>
    <scope>NUCLEOTIDE SEQUENCE</scope>
    <source>
        <strain evidence="6">JCVI-JB-Ag32</strain>
    </source>
</reference>
<evidence type="ECO:0000313" key="7">
    <source>
        <dbReference type="Proteomes" id="UP000830236"/>
    </source>
</evidence>
<dbReference type="Pfam" id="PF00392">
    <property type="entry name" value="GntR"/>
    <property type="match status" value="1"/>
</dbReference>
<dbReference type="InterPro" id="IPR000524">
    <property type="entry name" value="Tscrpt_reg_HTH_GntR"/>
</dbReference>
<dbReference type="SMART" id="SM00895">
    <property type="entry name" value="FCD"/>
    <property type="match status" value="1"/>
</dbReference>
<evidence type="ECO:0000256" key="2">
    <source>
        <dbReference type="ARBA" id="ARBA00023125"/>
    </source>
</evidence>
<dbReference type="Pfam" id="PF07729">
    <property type="entry name" value="FCD"/>
    <property type="match status" value="1"/>
</dbReference>
<name>A0A9E7DBX7_9ACTO</name>
<protein>
    <submittedName>
        <fullName evidence="6">GntR family transcriptional regulator</fullName>
    </submittedName>
</protein>
<accession>A0A9E7DBX7</accession>
<dbReference type="InterPro" id="IPR036390">
    <property type="entry name" value="WH_DNA-bd_sf"/>
</dbReference>
<dbReference type="PANTHER" id="PTHR43537">
    <property type="entry name" value="TRANSCRIPTIONAL REGULATOR, GNTR FAMILY"/>
    <property type="match status" value="1"/>
</dbReference>
<organism evidence="6 7">
    <name type="scientific">Actinomyces graevenitzii</name>
    <dbReference type="NCBI Taxonomy" id="55565"/>
    <lineage>
        <taxon>Bacteria</taxon>
        <taxon>Bacillati</taxon>
        <taxon>Actinomycetota</taxon>
        <taxon>Actinomycetes</taxon>
        <taxon>Actinomycetales</taxon>
        <taxon>Actinomycetaceae</taxon>
        <taxon>Actinomyces</taxon>
    </lineage>
</organism>
<feature type="domain" description="HTH gntR-type" evidence="5">
    <location>
        <begin position="29"/>
        <end position="97"/>
    </location>
</feature>
<dbReference type="PRINTS" id="PR00035">
    <property type="entry name" value="HTHGNTR"/>
</dbReference>
<dbReference type="SUPFAM" id="SSF46785">
    <property type="entry name" value="Winged helix' DNA-binding domain"/>
    <property type="match status" value="1"/>
</dbReference>
<dbReference type="SMART" id="SM00345">
    <property type="entry name" value="HTH_GNTR"/>
    <property type="match status" value="1"/>
</dbReference>